<keyword evidence="6" id="KW-0326">Glycosidase</keyword>
<keyword evidence="5" id="KW-0929">Antimicrobial</keyword>
<dbReference type="GO" id="GO:0050830">
    <property type="term" value="P:defense response to Gram-positive bacterium"/>
    <property type="evidence" value="ECO:0007669"/>
    <property type="project" value="TreeGrafter"/>
</dbReference>
<evidence type="ECO:0000256" key="5">
    <source>
        <dbReference type="ARBA" id="ARBA00022638"/>
    </source>
</evidence>
<reference evidence="8" key="2">
    <citation type="submission" date="2025-09" db="UniProtKB">
        <authorList>
            <consortium name="Ensembl"/>
        </authorList>
    </citation>
    <scope>IDENTIFICATION</scope>
</reference>
<dbReference type="GO" id="GO:0005576">
    <property type="term" value="C:extracellular region"/>
    <property type="evidence" value="ECO:0007669"/>
    <property type="project" value="TreeGrafter"/>
</dbReference>
<keyword evidence="6" id="KW-0378">Hydrolase</keyword>
<protein>
    <recommendedName>
        <fullName evidence="4">Lysozyme g</fullName>
        <ecNumber evidence="3">3.2.1.17</ecNumber>
    </recommendedName>
    <alternativeName>
        <fullName evidence="7">1,4-beta-N-acetylmuramidase</fullName>
    </alternativeName>
</protein>
<dbReference type="PANTHER" id="PTHR31698:SF8">
    <property type="entry name" value="LYSOZYME G-RELATED"/>
    <property type="match status" value="1"/>
</dbReference>
<dbReference type="InterPro" id="IPR002152">
    <property type="entry name" value="Glyco_hydro_23"/>
</dbReference>
<accession>A0A674EUZ2</accession>
<dbReference type="GeneTree" id="ENSGT00390000017614"/>
<evidence type="ECO:0000313" key="9">
    <source>
        <dbReference type="Proteomes" id="UP000472277"/>
    </source>
</evidence>
<proteinExistence type="inferred from homology"/>
<dbReference type="InParanoid" id="A0A674EUZ2"/>
<dbReference type="SUPFAM" id="SSF53955">
    <property type="entry name" value="Lysozyme-like"/>
    <property type="match status" value="1"/>
</dbReference>
<evidence type="ECO:0000256" key="2">
    <source>
        <dbReference type="ARBA" id="ARBA00008902"/>
    </source>
</evidence>
<dbReference type="Gene3D" id="1.10.530.10">
    <property type="match status" value="1"/>
</dbReference>
<dbReference type="Proteomes" id="UP000472277">
    <property type="component" value="Chromosome 38"/>
</dbReference>
<dbReference type="InterPro" id="IPR023346">
    <property type="entry name" value="Lysozyme-like_dom_sf"/>
</dbReference>
<dbReference type="AlphaFoldDB" id="A0A674EUZ2"/>
<evidence type="ECO:0000256" key="4">
    <source>
        <dbReference type="ARBA" id="ARBA00016485"/>
    </source>
</evidence>
<evidence type="ECO:0000256" key="6">
    <source>
        <dbReference type="ARBA" id="ARBA00023295"/>
    </source>
</evidence>
<evidence type="ECO:0000256" key="3">
    <source>
        <dbReference type="ARBA" id="ARBA00012732"/>
    </source>
</evidence>
<dbReference type="PANTHER" id="PTHR31698">
    <property type="entry name" value="LYSOZYME G FAMILY MEMBER"/>
    <property type="match status" value="1"/>
</dbReference>
<keyword evidence="5" id="KW-0081">Bacteriolytic enzyme</keyword>
<comment type="catalytic activity">
    <reaction evidence="1">
        <text>Hydrolysis of (1-&gt;4)-beta-linkages between N-acetylmuramic acid and N-acetyl-D-glucosamine residues in a peptidoglycan and between N-acetyl-D-glucosamine residues in chitodextrins.</text>
        <dbReference type="EC" id="3.2.1.17"/>
    </reaction>
</comment>
<dbReference type="OMA" id="HASERMS"/>
<dbReference type="EC" id="3.2.1.17" evidence="3"/>
<organism evidence="8 9">
    <name type="scientific">Salmo trutta</name>
    <name type="common">Brown trout</name>
    <dbReference type="NCBI Taxonomy" id="8032"/>
    <lineage>
        <taxon>Eukaryota</taxon>
        <taxon>Metazoa</taxon>
        <taxon>Chordata</taxon>
        <taxon>Craniata</taxon>
        <taxon>Vertebrata</taxon>
        <taxon>Euteleostomi</taxon>
        <taxon>Actinopterygii</taxon>
        <taxon>Neopterygii</taxon>
        <taxon>Teleostei</taxon>
        <taxon>Protacanthopterygii</taxon>
        <taxon>Salmoniformes</taxon>
        <taxon>Salmonidae</taxon>
        <taxon>Salmoninae</taxon>
        <taxon>Salmo</taxon>
    </lineage>
</organism>
<dbReference type="PRINTS" id="PR00749">
    <property type="entry name" value="LYSOZYMEG"/>
</dbReference>
<reference evidence="8" key="1">
    <citation type="submission" date="2025-08" db="UniProtKB">
        <authorList>
            <consortium name="Ensembl"/>
        </authorList>
    </citation>
    <scope>IDENTIFICATION</scope>
</reference>
<name>A0A674EUZ2_SALTR</name>
<keyword evidence="9" id="KW-1185">Reference proteome</keyword>
<dbReference type="GO" id="GO:0031640">
    <property type="term" value="P:killing of cells of another organism"/>
    <property type="evidence" value="ECO:0007669"/>
    <property type="project" value="UniProtKB-KW"/>
</dbReference>
<evidence type="ECO:0000256" key="7">
    <source>
        <dbReference type="ARBA" id="ARBA00031262"/>
    </source>
</evidence>
<dbReference type="GO" id="GO:0003796">
    <property type="term" value="F:lysozyme activity"/>
    <property type="evidence" value="ECO:0007669"/>
    <property type="project" value="UniProtKB-EC"/>
</dbReference>
<evidence type="ECO:0000256" key="1">
    <source>
        <dbReference type="ARBA" id="ARBA00000632"/>
    </source>
</evidence>
<comment type="similarity">
    <text evidence="2">Belongs to the glycosyl hydrolase 23 family.</text>
</comment>
<dbReference type="Ensembl" id="ENSSTUT00000119648.1">
    <property type="protein sequence ID" value="ENSSTUP00000111785.1"/>
    <property type="gene ID" value="ENSSTUG00000049480.1"/>
</dbReference>
<dbReference type="GO" id="GO:0009253">
    <property type="term" value="P:peptidoglycan catabolic process"/>
    <property type="evidence" value="ECO:0007669"/>
    <property type="project" value="InterPro"/>
</dbReference>
<sequence length="180" mass="20898">HIILNGDIHKLIHTIRNVTFRTKWKPNKGMHASERMSDDDKNDVMRYKAIIKKVGGKYEIDPAIICGIISRESRGGRAIHDKNGWGGLWKVDVTPNGGNHTPKGEWDSQEHLKQGTEIFINFIKKIQRKFPDWTKEQRLKGTTFHTSWTNQICGPCQERFSLLWKAFKLWDLPSFSARPF</sequence>
<evidence type="ECO:0000313" key="8">
    <source>
        <dbReference type="Ensembl" id="ENSSTUP00000111785.1"/>
    </source>
</evidence>